<dbReference type="Pfam" id="PF07331">
    <property type="entry name" value="TctB"/>
    <property type="match status" value="1"/>
</dbReference>
<keyword evidence="4" id="KW-1185">Reference proteome</keyword>
<protein>
    <recommendedName>
        <fullName evidence="2">DUF1468 domain-containing protein</fullName>
    </recommendedName>
</protein>
<feature type="transmembrane region" description="Helical" evidence="1">
    <location>
        <begin position="82"/>
        <end position="112"/>
    </location>
</feature>
<dbReference type="EMBL" id="JACCBH010000001">
    <property type="protein sequence ID" value="NYD54366.1"/>
    <property type="molecule type" value="Genomic_DNA"/>
</dbReference>
<evidence type="ECO:0000256" key="1">
    <source>
        <dbReference type="SAM" id="Phobius"/>
    </source>
</evidence>
<feature type="transmembrane region" description="Helical" evidence="1">
    <location>
        <begin position="43"/>
        <end position="62"/>
    </location>
</feature>
<feature type="transmembrane region" description="Helical" evidence="1">
    <location>
        <begin position="12"/>
        <end position="31"/>
    </location>
</feature>
<keyword evidence="1" id="KW-0812">Transmembrane</keyword>
<organism evidence="3 4">
    <name type="scientific">Microbacterium pseudoresistens</name>
    <dbReference type="NCBI Taxonomy" id="640634"/>
    <lineage>
        <taxon>Bacteria</taxon>
        <taxon>Bacillati</taxon>
        <taxon>Actinomycetota</taxon>
        <taxon>Actinomycetes</taxon>
        <taxon>Micrococcales</taxon>
        <taxon>Microbacteriaceae</taxon>
        <taxon>Microbacterium</taxon>
    </lineage>
</organism>
<dbReference type="AlphaFoldDB" id="A0A7Y9JMT4"/>
<keyword evidence="1" id="KW-1133">Transmembrane helix</keyword>
<keyword evidence="1" id="KW-0472">Membrane</keyword>
<proteinExistence type="predicted"/>
<dbReference type="InterPro" id="IPR009936">
    <property type="entry name" value="DUF1468"/>
</dbReference>
<evidence type="ECO:0000259" key="2">
    <source>
        <dbReference type="Pfam" id="PF07331"/>
    </source>
</evidence>
<feature type="transmembrane region" description="Helical" evidence="1">
    <location>
        <begin position="124"/>
        <end position="142"/>
    </location>
</feature>
<gene>
    <name evidence="3" type="ORF">BKA02_001421</name>
</gene>
<comment type="caution">
    <text evidence="3">The sequence shown here is derived from an EMBL/GenBank/DDBJ whole genome shotgun (WGS) entry which is preliminary data.</text>
</comment>
<reference evidence="3 4" key="1">
    <citation type="submission" date="2020-07" db="EMBL/GenBank/DDBJ databases">
        <title>Sequencing the genomes of 1000 actinobacteria strains.</title>
        <authorList>
            <person name="Klenk H.-P."/>
        </authorList>
    </citation>
    <scope>NUCLEOTIDE SEQUENCE [LARGE SCALE GENOMIC DNA]</scope>
    <source>
        <strain evidence="3 4">DSM 22185</strain>
    </source>
</reference>
<accession>A0A7Y9JMT4</accession>
<feature type="domain" description="DUF1468" evidence="2">
    <location>
        <begin position="12"/>
        <end position="147"/>
    </location>
</feature>
<dbReference type="RefSeq" id="WP_179432624.1">
    <property type="nucleotide sequence ID" value="NZ_BAABLC010000001.1"/>
</dbReference>
<evidence type="ECO:0000313" key="4">
    <source>
        <dbReference type="Proteomes" id="UP000552045"/>
    </source>
</evidence>
<dbReference type="Proteomes" id="UP000552045">
    <property type="component" value="Unassembled WGS sequence"/>
</dbReference>
<sequence length="151" mass="16060">MTSLHSIRSATIAAAITAAVGVLCIVGGLQLPFHYAGSIGPAWLPLVIGILLIVCAIAYWIGAVRADEAITWTDRSGWLTIGGIYVAFIAFLVVANLTFFALGAFVFIVLFLTAVNSYSIVKRFVIALLSAGAIHVVFVMLLELPLPGARW</sequence>
<evidence type="ECO:0000313" key="3">
    <source>
        <dbReference type="EMBL" id="NYD54366.1"/>
    </source>
</evidence>
<name>A0A7Y9JMT4_9MICO</name>